<dbReference type="AlphaFoldDB" id="A0A2J7PUF5"/>
<dbReference type="InterPro" id="IPR013087">
    <property type="entry name" value="Znf_C2H2_type"/>
</dbReference>
<dbReference type="EMBL" id="NEVH01021199">
    <property type="protein sequence ID" value="PNF19958.1"/>
    <property type="molecule type" value="Genomic_DNA"/>
</dbReference>
<evidence type="ECO:0000256" key="5">
    <source>
        <dbReference type="ARBA" id="ARBA00022833"/>
    </source>
</evidence>
<evidence type="ECO:0000256" key="1">
    <source>
        <dbReference type="ARBA" id="ARBA00004123"/>
    </source>
</evidence>
<evidence type="ECO:0000256" key="7">
    <source>
        <dbReference type="PROSITE-ProRule" id="PRU00042"/>
    </source>
</evidence>
<dbReference type="GO" id="GO:0008270">
    <property type="term" value="F:zinc ion binding"/>
    <property type="evidence" value="ECO:0007669"/>
    <property type="project" value="UniProtKB-KW"/>
</dbReference>
<dbReference type="PROSITE" id="PS50157">
    <property type="entry name" value="ZINC_FINGER_C2H2_2"/>
    <property type="match status" value="3"/>
</dbReference>
<evidence type="ECO:0000256" key="4">
    <source>
        <dbReference type="ARBA" id="ARBA00022771"/>
    </source>
</evidence>
<evidence type="ECO:0000313" key="9">
    <source>
        <dbReference type="EMBL" id="PNF19958.1"/>
    </source>
</evidence>
<keyword evidence="6" id="KW-0539">Nucleus</keyword>
<dbReference type="GO" id="GO:0000978">
    <property type="term" value="F:RNA polymerase II cis-regulatory region sequence-specific DNA binding"/>
    <property type="evidence" value="ECO:0007669"/>
    <property type="project" value="TreeGrafter"/>
</dbReference>
<evidence type="ECO:0000313" key="10">
    <source>
        <dbReference type="Proteomes" id="UP000235965"/>
    </source>
</evidence>
<dbReference type="Pfam" id="PF00096">
    <property type="entry name" value="zf-C2H2"/>
    <property type="match status" value="3"/>
</dbReference>
<dbReference type="FunFam" id="3.30.160.60:FF:001498">
    <property type="entry name" value="Zinc finger protein 404"/>
    <property type="match status" value="1"/>
</dbReference>
<keyword evidence="3" id="KW-0677">Repeat</keyword>
<sequence>MNAIKTEPDSDSEIQSASLKGDFEFISLNYEQDPLENTDNVPETKDALRELMKFQQDDETEITTEEYEVFIGSEAQKVGFQGDVSCEEGVYSSSCGNMYIIDRKHRVIESSDVSSEAEFSPGTSTEINNPTIINQNACDVKSSDSETCKRKYGYHPTTQNRKAPYTCQLCSKAFLFRSRLQVHMRTHTGEKPYACKDCHKSFSQKATVVNHLRMHTGEKPYSCKDCNKRFSLKISLINHFRIHTGHHFSAQTISEANYMYE</sequence>
<organism evidence="9 10">
    <name type="scientific">Cryptotermes secundus</name>
    <dbReference type="NCBI Taxonomy" id="105785"/>
    <lineage>
        <taxon>Eukaryota</taxon>
        <taxon>Metazoa</taxon>
        <taxon>Ecdysozoa</taxon>
        <taxon>Arthropoda</taxon>
        <taxon>Hexapoda</taxon>
        <taxon>Insecta</taxon>
        <taxon>Pterygota</taxon>
        <taxon>Neoptera</taxon>
        <taxon>Polyneoptera</taxon>
        <taxon>Dictyoptera</taxon>
        <taxon>Blattodea</taxon>
        <taxon>Blattoidea</taxon>
        <taxon>Termitoidae</taxon>
        <taxon>Kalotermitidae</taxon>
        <taxon>Cryptotermitinae</taxon>
        <taxon>Cryptotermes</taxon>
    </lineage>
</organism>
<dbReference type="InParanoid" id="A0A2J7PUF5"/>
<evidence type="ECO:0000259" key="8">
    <source>
        <dbReference type="PROSITE" id="PS50157"/>
    </source>
</evidence>
<dbReference type="SUPFAM" id="SSF57667">
    <property type="entry name" value="beta-beta-alpha zinc fingers"/>
    <property type="match status" value="2"/>
</dbReference>
<feature type="domain" description="C2H2-type" evidence="8">
    <location>
        <begin position="193"/>
        <end position="220"/>
    </location>
</feature>
<dbReference type="InterPro" id="IPR036236">
    <property type="entry name" value="Znf_C2H2_sf"/>
</dbReference>
<evidence type="ECO:0000256" key="2">
    <source>
        <dbReference type="ARBA" id="ARBA00022723"/>
    </source>
</evidence>
<dbReference type="PANTHER" id="PTHR23235">
    <property type="entry name" value="KRUEPPEL-LIKE TRANSCRIPTION FACTOR"/>
    <property type="match status" value="1"/>
</dbReference>
<dbReference type="PROSITE" id="PS00028">
    <property type="entry name" value="ZINC_FINGER_C2H2_1"/>
    <property type="match status" value="3"/>
</dbReference>
<dbReference type="GO" id="GO:0000981">
    <property type="term" value="F:DNA-binding transcription factor activity, RNA polymerase II-specific"/>
    <property type="evidence" value="ECO:0007669"/>
    <property type="project" value="TreeGrafter"/>
</dbReference>
<dbReference type="STRING" id="105785.A0A2J7PUF5"/>
<gene>
    <name evidence="9" type="ORF">B7P43_G10368</name>
</gene>
<comment type="caution">
    <text evidence="9">The sequence shown here is derived from an EMBL/GenBank/DDBJ whole genome shotgun (WGS) entry which is preliminary data.</text>
</comment>
<evidence type="ECO:0000256" key="3">
    <source>
        <dbReference type="ARBA" id="ARBA00022737"/>
    </source>
</evidence>
<keyword evidence="5" id="KW-0862">Zinc</keyword>
<dbReference type="FunFam" id="3.30.160.60:FF:000912">
    <property type="entry name" value="Zinc finger protein 660"/>
    <property type="match status" value="1"/>
</dbReference>
<dbReference type="Proteomes" id="UP000235965">
    <property type="component" value="Unassembled WGS sequence"/>
</dbReference>
<evidence type="ECO:0000256" key="6">
    <source>
        <dbReference type="ARBA" id="ARBA00023242"/>
    </source>
</evidence>
<dbReference type="FunFam" id="3.30.160.60:FF:001270">
    <property type="entry name" value="zinc finger protein 583 isoform X1"/>
    <property type="match status" value="1"/>
</dbReference>
<dbReference type="GO" id="GO:0005634">
    <property type="term" value="C:nucleus"/>
    <property type="evidence" value="ECO:0007669"/>
    <property type="project" value="UniProtKB-SubCell"/>
</dbReference>
<reference evidence="9 10" key="1">
    <citation type="submission" date="2017-12" db="EMBL/GenBank/DDBJ databases">
        <title>Hemimetabolous genomes reveal molecular basis of termite eusociality.</title>
        <authorList>
            <person name="Harrison M.C."/>
            <person name="Jongepier E."/>
            <person name="Robertson H.M."/>
            <person name="Arning N."/>
            <person name="Bitard-Feildel T."/>
            <person name="Chao H."/>
            <person name="Childers C.P."/>
            <person name="Dinh H."/>
            <person name="Doddapaneni H."/>
            <person name="Dugan S."/>
            <person name="Gowin J."/>
            <person name="Greiner C."/>
            <person name="Han Y."/>
            <person name="Hu H."/>
            <person name="Hughes D.S.T."/>
            <person name="Huylmans A.-K."/>
            <person name="Kemena C."/>
            <person name="Kremer L.P.M."/>
            <person name="Lee S.L."/>
            <person name="Lopez-Ezquerra A."/>
            <person name="Mallet L."/>
            <person name="Monroy-Kuhn J.M."/>
            <person name="Moser A."/>
            <person name="Murali S.C."/>
            <person name="Muzny D.M."/>
            <person name="Otani S."/>
            <person name="Piulachs M.-D."/>
            <person name="Poelchau M."/>
            <person name="Qu J."/>
            <person name="Schaub F."/>
            <person name="Wada-Katsumata A."/>
            <person name="Worley K.C."/>
            <person name="Xie Q."/>
            <person name="Ylla G."/>
            <person name="Poulsen M."/>
            <person name="Gibbs R.A."/>
            <person name="Schal C."/>
            <person name="Richards S."/>
            <person name="Belles X."/>
            <person name="Korb J."/>
            <person name="Bornberg-Bauer E."/>
        </authorList>
    </citation>
    <scope>NUCLEOTIDE SEQUENCE [LARGE SCALE GENOMIC DNA]</scope>
    <source>
        <tissue evidence="9">Whole body</tissue>
    </source>
</reference>
<dbReference type="PANTHER" id="PTHR23235:SF178">
    <property type="entry name" value="C2H2-TYPE DOMAIN-CONTAINING PROTEIN-RELATED"/>
    <property type="match status" value="1"/>
</dbReference>
<protein>
    <recommendedName>
        <fullName evidence="8">C2H2-type domain-containing protein</fullName>
    </recommendedName>
</protein>
<dbReference type="GO" id="GO:0045596">
    <property type="term" value="P:negative regulation of cell differentiation"/>
    <property type="evidence" value="ECO:0007669"/>
    <property type="project" value="UniProtKB-ARBA"/>
</dbReference>
<feature type="domain" description="C2H2-type" evidence="8">
    <location>
        <begin position="165"/>
        <end position="192"/>
    </location>
</feature>
<keyword evidence="2" id="KW-0479">Metal-binding</keyword>
<dbReference type="Gene3D" id="3.30.160.60">
    <property type="entry name" value="Classic Zinc Finger"/>
    <property type="match status" value="3"/>
</dbReference>
<keyword evidence="4 7" id="KW-0863">Zinc-finger</keyword>
<accession>A0A2J7PUF5</accession>
<feature type="domain" description="C2H2-type" evidence="8">
    <location>
        <begin position="221"/>
        <end position="248"/>
    </location>
</feature>
<proteinExistence type="predicted"/>
<comment type="subcellular location">
    <subcellularLocation>
        <location evidence="1">Nucleus</location>
    </subcellularLocation>
</comment>
<name>A0A2J7PUF5_9NEOP</name>
<keyword evidence="10" id="KW-1185">Reference proteome</keyword>
<dbReference type="SMART" id="SM00355">
    <property type="entry name" value="ZnF_C2H2"/>
    <property type="match status" value="3"/>
</dbReference>